<dbReference type="NCBIfam" id="TIGR01777">
    <property type="entry name" value="yfcH"/>
    <property type="match status" value="1"/>
</dbReference>
<dbReference type="RefSeq" id="WP_344784216.1">
    <property type="nucleotide sequence ID" value="NZ_BAAAZW010000007.1"/>
</dbReference>
<feature type="domain" description="NAD-dependent epimerase/dehydratase" evidence="2">
    <location>
        <begin position="3"/>
        <end position="209"/>
    </location>
</feature>
<evidence type="ECO:0000259" key="3">
    <source>
        <dbReference type="Pfam" id="PF08338"/>
    </source>
</evidence>
<organism evidence="4 5">
    <name type="scientific">Gordonia caeni</name>
    <dbReference type="NCBI Taxonomy" id="1007097"/>
    <lineage>
        <taxon>Bacteria</taxon>
        <taxon>Bacillati</taxon>
        <taxon>Actinomycetota</taxon>
        <taxon>Actinomycetes</taxon>
        <taxon>Mycobacteriales</taxon>
        <taxon>Gordoniaceae</taxon>
        <taxon>Gordonia</taxon>
    </lineage>
</organism>
<evidence type="ECO:0000313" key="5">
    <source>
        <dbReference type="Proteomes" id="UP001418444"/>
    </source>
</evidence>
<dbReference type="PANTHER" id="PTHR11092">
    <property type="entry name" value="SUGAR NUCLEOTIDE EPIMERASE RELATED"/>
    <property type="match status" value="1"/>
</dbReference>
<evidence type="ECO:0000256" key="1">
    <source>
        <dbReference type="ARBA" id="ARBA00009353"/>
    </source>
</evidence>
<dbReference type="InterPro" id="IPR001509">
    <property type="entry name" value="Epimerase_deHydtase"/>
</dbReference>
<feature type="domain" description="DUF1731" evidence="3">
    <location>
        <begin position="245"/>
        <end position="290"/>
    </location>
</feature>
<dbReference type="InterPro" id="IPR010099">
    <property type="entry name" value="SDR39U1"/>
</dbReference>
<evidence type="ECO:0000259" key="2">
    <source>
        <dbReference type="Pfam" id="PF01370"/>
    </source>
</evidence>
<proteinExistence type="inferred from homology"/>
<protein>
    <submittedName>
        <fullName evidence="4">TIGR01777 family oxidoreductase</fullName>
    </submittedName>
</protein>
<dbReference type="PANTHER" id="PTHR11092:SF0">
    <property type="entry name" value="EPIMERASE FAMILY PROTEIN SDR39U1"/>
    <property type="match status" value="1"/>
</dbReference>
<name>A0ABP7PCZ9_9ACTN</name>
<dbReference type="Gene3D" id="3.40.50.720">
    <property type="entry name" value="NAD(P)-binding Rossmann-like Domain"/>
    <property type="match status" value="1"/>
</dbReference>
<reference evidence="5" key="1">
    <citation type="journal article" date="2019" name="Int. J. Syst. Evol. Microbiol.">
        <title>The Global Catalogue of Microorganisms (GCM) 10K type strain sequencing project: providing services to taxonomists for standard genome sequencing and annotation.</title>
        <authorList>
            <consortium name="The Broad Institute Genomics Platform"/>
            <consortium name="The Broad Institute Genome Sequencing Center for Infectious Disease"/>
            <person name="Wu L."/>
            <person name="Ma J."/>
        </authorList>
    </citation>
    <scope>NUCLEOTIDE SEQUENCE [LARGE SCALE GENOMIC DNA]</scope>
    <source>
        <strain evidence="5">JCM 16923</strain>
    </source>
</reference>
<accession>A0ABP7PCZ9</accession>
<sequence length="295" mass="31071">MRIAVAGSHGLIGSALTSALERHGHQVVRLVREPVTGDGQVRWDPESFGVPPGSLTGVDAVVGLGGVNIGGRRWSGAYKQQLRDSRVTPTQVLAEAVHTAGVPVFVSASGTSYYGDTGEVAVTEDSPAGEGFLAGLAVDWEAATAAAEDGARVVRLRTAPVLSRQGGVLGRLRPIYRLGIGGPIGDGQQFFSWITLPDVVRAIRHVIDDTDITGPVNLSAPQQVRYGDFSDQLARRLHRRSLLKVPAAVARAAGGELVEELILASSRVEPKALTDNGFVFAHPTLPAALEYAHGK</sequence>
<dbReference type="Proteomes" id="UP001418444">
    <property type="component" value="Unassembled WGS sequence"/>
</dbReference>
<dbReference type="InterPro" id="IPR013549">
    <property type="entry name" value="DUF1731"/>
</dbReference>
<dbReference type="Pfam" id="PF01370">
    <property type="entry name" value="Epimerase"/>
    <property type="match status" value="1"/>
</dbReference>
<dbReference type="Pfam" id="PF08338">
    <property type="entry name" value="DUF1731"/>
    <property type="match status" value="1"/>
</dbReference>
<evidence type="ECO:0000313" key="4">
    <source>
        <dbReference type="EMBL" id="GAA3963675.1"/>
    </source>
</evidence>
<gene>
    <name evidence="4" type="ORF">GCM10022231_24950</name>
</gene>
<keyword evidence="5" id="KW-1185">Reference proteome</keyword>
<comment type="caution">
    <text evidence="4">The sequence shown here is derived from an EMBL/GenBank/DDBJ whole genome shotgun (WGS) entry which is preliminary data.</text>
</comment>
<dbReference type="InterPro" id="IPR036291">
    <property type="entry name" value="NAD(P)-bd_dom_sf"/>
</dbReference>
<dbReference type="SUPFAM" id="SSF51735">
    <property type="entry name" value="NAD(P)-binding Rossmann-fold domains"/>
    <property type="match status" value="1"/>
</dbReference>
<dbReference type="EMBL" id="BAAAZW010000007">
    <property type="protein sequence ID" value="GAA3963675.1"/>
    <property type="molecule type" value="Genomic_DNA"/>
</dbReference>
<comment type="similarity">
    <text evidence="1">Belongs to the NAD(P)-dependent epimerase/dehydratase family. SDR39U1 subfamily.</text>
</comment>